<keyword evidence="2" id="KW-0639">Primosome</keyword>
<evidence type="ECO:0000256" key="6">
    <source>
        <dbReference type="ARBA" id="ARBA00022723"/>
    </source>
</evidence>
<dbReference type="Gene3D" id="3.90.580.10">
    <property type="entry name" value="Zinc finger, CHC2-type domain"/>
    <property type="match status" value="1"/>
</dbReference>
<dbReference type="PANTHER" id="PTHR30313">
    <property type="entry name" value="DNA PRIMASE"/>
    <property type="match status" value="1"/>
</dbReference>
<dbReference type="SUPFAM" id="SSF56731">
    <property type="entry name" value="DNA primase core"/>
    <property type="match status" value="1"/>
</dbReference>
<evidence type="ECO:0000256" key="1">
    <source>
        <dbReference type="ARBA" id="ARBA00022478"/>
    </source>
</evidence>
<keyword evidence="8" id="KW-0862">Zinc</keyword>
<dbReference type="InterPro" id="IPR050219">
    <property type="entry name" value="DnaG_primase"/>
</dbReference>
<evidence type="ECO:0000313" key="12">
    <source>
        <dbReference type="EMBL" id="RAJ95601.1"/>
    </source>
</evidence>
<dbReference type="PANTHER" id="PTHR30313:SF2">
    <property type="entry name" value="DNA PRIMASE"/>
    <property type="match status" value="1"/>
</dbReference>
<keyword evidence="7" id="KW-0863">Zinc-finger</keyword>
<evidence type="ECO:0000256" key="4">
    <source>
        <dbReference type="ARBA" id="ARBA00022695"/>
    </source>
</evidence>
<comment type="caution">
    <text evidence="12">The sequence shown here is derived from an EMBL/GenBank/DDBJ whole genome shotgun (WGS) entry which is preliminary data.</text>
</comment>
<feature type="domain" description="Zinc finger CHC2-type" evidence="10">
    <location>
        <begin position="31"/>
        <end position="81"/>
    </location>
</feature>
<feature type="domain" description="Toprim" evidence="11">
    <location>
        <begin position="261"/>
        <end position="330"/>
    </location>
</feature>
<dbReference type="CDD" id="cd01029">
    <property type="entry name" value="TOPRIM_primases"/>
    <property type="match status" value="1"/>
</dbReference>
<evidence type="ECO:0000256" key="5">
    <source>
        <dbReference type="ARBA" id="ARBA00022705"/>
    </source>
</evidence>
<dbReference type="Gene3D" id="3.90.980.10">
    <property type="entry name" value="DNA primase, catalytic core, N-terminal domain"/>
    <property type="match status" value="1"/>
</dbReference>
<dbReference type="GO" id="GO:0008270">
    <property type="term" value="F:zinc ion binding"/>
    <property type="evidence" value="ECO:0007669"/>
    <property type="project" value="UniProtKB-KW"/>
</dbReference>
<organism evidence="12 13">
    <name type="scientific">Larkinella arboricola</name>
    <dbReference type="NCBI Taxonomy" id="643671"/>
    <lineage>
        <taxon>Bacteria</taxon>
        <taxon>Pseudomonadati</taxon>
        <taxon>Bacteroidota</taxon>
        <taxon>Cytophagia</taxon>
        <taxon>Cytophagales</taxon>
        <taxon>Spirosomataceae</taxon>
        <taxon>Larkinella</taxon>
    </lineage>
</organism>
<dbReference type="InterPro" id="IPR036977">
    <property type="entry name" value="DNA_primase_Znf_CHC2"/>
</dbReference>
<evidence type="ECO:0000256" key="3">
    <source>
        <dbReference type="ARBA" id="ARBA00022679"/>
    </source>
</evidence>
<gene>
    <name evidence="12" type="ORF">LX87_03348</name>
</gene>
<dbReference type="Pfam" id="PF13155">
    <property type="entry name" value="Toprim_2"/>
    <property type="match status" value="1"/>
</dbReference>
<dbReference type="Gene3D" id="3.40.1360.10">
    <property type="match status" value="1"/>
</dbReference>
<evidence type="ECO:0000259" key="11">
    <source>
        <dbReference type="SMART" id="SM00493"/>
    </source>
</evidence>
<protein>
    <submittedName>
        <fullName evidence="12">DNA primase</fullName>
    </submittedName>
</protein>
<evidence type="ECO:0000256" key="7">
    <source>
        <dbReference type="ARBA" id="ARBA00022771"/>
    </source>
</evidence>
<evidence type="ECO:0000256" key="2">
    <source>
        <dbReference type="ARBA" id="ARBA00022515"/>
    </source>
</evidence>
<dbReference type="GO" id="GO:0003677">
    <property type="term" value="F:DNA binding"/>
    <property type="evidence" value="ECO:0007669"/>
    <property type="project" value="InterPro"/>
</dbReference>
<dbReference type="InterPro" id="IPR034154">
    <property type="entry name" value="TOPRIM_DnaG/twinkle"/>
</dbReference>
<keyword evidence="13" id="KW-1185">Reference proteome</keyword>
<dbReference type="InterPro" id="IPR006171">
    <property type="entry name" value="TOPRIM_dom"/>
</dbReference>
<dbReference type="SUPFAM" id="SSF57783">
    <property type="entry name" value="Zinc beta-ribbon"/>
    <property type="match status" value="1"/>
</dbReference>
<dbReference type="Pfam" id="PF01807">
    <property type="entry name" value="Zn_ribbon_DnaG"/>
    <property type="match status" value="1"/>
</dbReference>
<keyword evidence="3" id="KW-0808">Transferase</keyword>
<dbReference type="InterPro" id="IPR037068">
    <property type="entry name" value="DNA_primase_core_N_sf"/>
</dbReference>
<dbReference type="GO" id="GO:0005737">
    <property type="term" value="C:cytoplasm"/>
    <property type="evidence" value="ECO:0007669"/>
    <property type="project" value="TreeGrafter"/>
</dbReference>
<proteinExistence type="predicted"/>
<keyword evidence="5" id="KW-0235">DNA replication</keyword>
<dbReference type="Proteomes" id="UP000248790">
    <property type="component" value="Unassembled WGS sequence"/>
</dbReference>
<reference evidence="12 13" key="1">
    <citation type="submission" date="2018-06" db="EMBL/GenBank/DDBJ databases">
        <title>Genomic Encyclopedia of Archaeal and Bacterial Type Strains, Phase II (KMG-II): from individual species to whole genera.</title>
        <authorList>
            <person name="Goeker M."/>
        </authorList>
    </citation>
    <scope>NUCLEOTIDE SEQUENCE [LARGE SCALE GENOMIC DNA]</scope>
    <source>
        <strain evidence="12 13">DSM 21851</strain>
    </source>
</reference>
<accession>A0A327WV51</accession>
<dbReference type="GO" id="GO:1990077">
    <property type="term" value="C:primosome complex"/>
    <property type="evidence" value="ECO:0007669"/>
    <property type="project" value="UniProtKB-KW"/>
</dbReference>
<evidence type="ECO:0000256" key="8">
    <source>
        <dbReference type="ARBA" id="ARBA00022833"/>
    </source>
</evidence>
<keyword evidence="9" id="KW-0804">Transcription</keyword>
<keyword evidence="1" id="KW-0240">DNA-directed RNA polymerase</keyword>
<evidence type="ECO:0000256" key="9">
    <source>
        <dbReference type="ARBA" id="ARBA00023163"/>
    </source>
</evidence>
<keyword evidence="4" id="KW-0548">Nucleotidyltransferase</keyword>
<name>A0A327WV51_LARAB</name>
<dbReference type="GO" id="GO:0003899">
    <property type="term" value="F:DNA-directed RNA polymerase activity"/>
    <property type="evidence" value="ECO:0007669"/>
    <property type="project" value="InterPro"/>
</dbReference>
<dbReference type="EMBL" id="QLMC01000004">
    <property type="protein sequence ID" value="RAJ95601.1"/>
    <property type="molecule type" value="Genomic_DNA"/>
</dbReference>
<sequence length="352" mass="40746">MDILAQTRTVNIIRVVTDLGYVLHENRKIICPFHPEKTPSLVVYPQNNSYHCFGCGKHGDVINFYAGVANLDYTTAMHELAFNYLPDYKPELYKWGHLKKIQTSAPAKPEKIALPTDTKTYEYKPLHSEIYEDFARVCRLQPANSVWEEAWRYLAGRGFAESTLRKFHIFTVNEYHPVQAYLRNTYNVLDLQESGLFNERGNLIFYRHPIIIPYYRKGRIVFLQGRIIGNPSDTVSRYQFLSGVPVELFNADVMDILKAGQTLYVTEGAFDCMTLMQEGMAAVSLGSATMFKREWMKLFRRFEVCFYFDNDAAGQKAAREYGEVFSQYGVSTRVKTVKEGYKDVNDYFSKRE</sequence>
<keyword evidence="6" id="KW-0479">Metal-binding</keyword>
<evidence type="ECO:0000313" key="13">
    <source>
        <dbReference type="Proteomes" id="UP000248790"/>
    </source>
</evidence>
<dbReference type="SMART" id="SM00400">
    <property type="entry name" value="ZnF_CHCC"/>
    <property type="match status" value="1"/>
</dbReference>
<dbReference type="AlphaFoldDB" id="A0A327WV51"/>
<dbReference type="RefSeq" id="WP_170139379.1">
    <property type="nucleotide sequence ID" value="NZ_QLMC01000004.1"/>
</dbReference>
<evidence type="ECO:0000259" key="10">
    <source>
        <dbReference type="SMART" id="SM00400"/>
    </source>
</evidence>
<dbReference type="SMART" id="SM00493">
    <property type="entry name" value="TOPRIM"/>
    <property type="match status" value="1"/>
</dbReference>
<dbReference type="GO" id="GO:0000428">
    <property type="term" value="C:DNA-directed RNA polymerase complex"/>
    <property type="evidence" value="ECO:0007669"/>
    <property type="project" value="UniProtKB-KW"/>
</dbReference>
<dbReference type="GO" id="GO:0006269">
    <property type="term" value="P:DNA replication, synthesis of primer"/>
    <property type="evidence" value="ECO:0007669"/>
    <property type="project" value="UniProtKB-KW"/>
</dbReference>
<dbReference type="InterPro" id="IPR002694">
    <property type="entry name" value="Znf_CHC2"/>
</dbReference>